<evidence type="ECO:0000313" key="14">
    <source>
        <dbReference type="Proteomes" id="UP000078561"/>
    </source>
</evidence>
<keyword evidence="14" id="KW-1185">Reference proteome</keyword>
<evidence type="ECO:0000256" key="3">
    <source>
        <dbReference type="ARBA" id="ARBA00022448"/>
    </source>
</evidence>
<dbReference type="PANTHER" id="PTHR15959:SF0">
    <property type="entry name" value="SYNTAXIN-18"/>
    <property type="match status" value="1"/>
</dbReference>
<evidence type="ECO:0000256" key="8">
    <source>
        <dbReference type="ARBA" id="ARBA00023136"/>
    </source>
</evidence>
<feature type="transmembrane region" description="Helical" evidence="11">
    <location>
        <begin position="376"/>
        <end position="394"/>
    </location>
</feature>
<feature type="compositionally biased region" description="Basic and acidic residues" evidence="10">
    <location>
        <begin position="19"/>
        <end position="32"/>
    </location>
</feature>
<dbReference type="Pfam" id="PF10496">
    <property type="entry name" value="Syntaxin-18_N"/>
    <property type="match status" value="1"/>
</dbReference>
<protein>
    <recommendedName>
        <fullName evidence="12">SNARE-complex protein Syntaxin-18 N-terminal domain-containing protein</fullName>
    </recommendedName>
</protein>
<proteinExistence type="inferred from homology"/>
<feature type="coiled-coil region" evidence="9">
    <location>
        <begin position="281"/>
        <end position="320"/>
    </location>
</feature>
<evidence type="ECO:0000313" key="13">
    <source>
        <dbReference type="EMBL" id="SAM08008.1"/>
    </source>
</evidence>
<evidence type="ECO:0000256" key="11">
    <source>
        <dbReference type="SAM" id="Phobius"/>
    </source>
</evidence>
<dbReference type="Gene3D" id="1.20.5.110">
    <property type="match status" value="1"/>
</dbReference>
<evidence type="ECO:0000256" key="10">
    <source>
        <dbReference type="SAM" id="MobiDB-lite"/>
    </source>
</evidence>
<evidence type="ECO:0000256" key="6">
    <source>
        <dbReference type="ARBA" id="ARBA00022989"/>
    </source>
</evidence>
<keyword evidence="4 11" id="KW-0812">Transmembrane</keyword>
<dbReference type="GO" id="GO:0015031">
    <property type="term" value="P:protein transport"/>
    <property type="evidence" value="ECO:0007669"/>
    <property type="project" value="UniProtKB-KW"/>
</dbReference>
<feature type="compositionally biased region" description="Low complexity" evidence="10">
    <location>
        <begin position="257"/>
        <end position="269"/>
    </location>
</feature>
<dbReference type="AlphaFoldDB" id="A0A168S7D5"/>
<feature type="domain" description="SNARE-complex protein Syntaxin-18 N-terminal" evidence="12">
    <location>
        <begin position="2"/>
        <end position="78"/>
    </location>
</feature>
<evidence type="ECO:0000256" key="9">
    <source>
        <dbReference type="SAM" id="Coils"/>
    </source>
</evidence>
<feature type="region of interest" description="Disordered" evidence="10">
    <location>
        <begin position="12"/>
        <end position="32"/>
    </location>
</feature>
<feature type="compositionally biased region" description="Low complexity" evidence="10">
    <location>
        <begin position="233"/>
        <end position="244"/>
    </location>
</feature>
<dbReference type="GO" id="GO:0031201">
    <property type="term" value="C:SNARE complex"/>
    <property type="evidence" value="ECO:0007669"/>
    <property type="project" value="TreeGrafter"/>
</dbReference>
<feature type="region of interest" description="Disordered" evidence="10">
    <location>
        <begin position="225"/>
        <end position="269"/>
    </location>
</feature>
<feature type="compositionally biased region" description="Polar residues" evidence="10">
    <location>
        <begin position="77"/>
        <end position="98"/>
    </location>
</feature>
<evidence type="ECO:0000256" key="7">
    <source>
        <dbReference type="ARBA" id="ARBA00023054"/>
    </source>
</evidence>
<evidence type="ECO:0000256" key="4">
    <source>
        <dbReference type="ARBA" id="ARBA00022692"/>
    </source>
</evidence>
<evidence type="ECO:0000259" key="12">
    <source>
        <dbReference type="Pfam" id="PF10496"/>
    </source>
</evidence>
<keyword evidence="8 11" id="KW-0472">Membrane</keyword>
<dbReference type="GO" id="GO:0005783">
    <property type="term" value="C:endoplasmic reticulum"/>
    <property type="evidence" value="ECO:0007669"/>
    <property type="project" value="TreeGrafter"/>
</dbReference>
<keyword evidence="3" id="KW-0813">Transport</keyword>
<name>A0A168S7D5_ABSGL</name>
<dbReference type="InterPro" id="IPR019529">
    <property type="entry name" value="Syntaxin-18_N"/>
</dbReference>
<gene>
    <name evidence="13" type="primary">ABSGL_13666.1 scaffold 14267</name>
</gene>
<evidence type="ECO:0000256" key="2">
    <source>
        <dbReference type="ARBA" id="ARBA00009063"/>
    </source>
</evidence>
<dbReference type="OMA" id="YRIRTHI"/>
<keyword evidence="6 11" id="KW-1133">Transmembrane helix</keyword>
<organism evidence="13">
    <name type="scientific">Absidia glauca</name>
    <name type="common">Pin mould</name>
    <dbReference type="NCBI Taxonomy" id="4829"/>
    <lineage>
        <taxon>Eukaryota</taxon>
        <taxon>Fungi</taxon>
        <taxon>Fungi incertae sedis</taxon>
        <taxon>Mucoromycota</taxon>
        <taxon>Mucoromycotina</taxon>
        <taxon>Mucoromycetes</taxon>
        <taxon>Mucorales</taxon>
        <taxon>Cunninghamellaceae</taxon>
        <taxon>Absidia</taxon>
    </lineage>
</organism>
<dbReference type="GO" id="GO:0006890">
    <property type="term" value="P:retrograde vesicle-mediated transport, Golgi to endoplasmic reticulum"/>
    <property type="evidence" value="ECO:0007669"/>
    <property type="project" value="TreeGrafter"/>
</dbReference>
<dbReference type="STRING" id="4829.A0A168S7D5"/>
<feature type="region of interest" description="Disordered" evidence="10">
    <location>
        <begin position="71"/>
        <end position="98"/>
    </location>
</feature>
<dbReference type="EMBL" id="LT554871">
    <property type="protein sequence ID" value="SAM08008.1"/>
    <property type="molecule type" value="Genomic_DNA"/>
</dbReference>
<dbReference type="OrthoDB" id="342981at2759"/>
<dbReference type="PANTHER" id="PTHR15959">
    <property type="entry name" value="SYNTAXIN-18"/>
    <property type="match status" value="1"/>
</dbReference>
<accession>A0A168S7D5</accession>
<sequence>MSNITSDFRLLVDSSPVQKKKEPKNSTPTEKETTYDIFTKESYRIYQHITSLNRFLISIRRIYLSSDTRKPRYAGANKTNSRNTTNANSDNKTTQQLSGSTNSLFAMFPANITHLTDRERDEIDFQAKLIIRRCMDRVKELEEAEQLRQDQAAATASRRFATFLKQVVPGASSGIETEDILSIHRSNMIWLLNKLLMDVSKLQKGQQEIRLTRELEKSGNHLFNNATTLNTVSSPTAAGSTSSPLGLNWKSTKSTMSDTTASQQSTLSATTGWTEDVHEDMDAFEQQLSQEQMQQLEKENETMLEEMNTTLNQVRQAEKALLEISTLQSQLTNHLAVQTLQTDRLYGDSLATTERVEQGNLQLIQAKERNRGTRKFMLIFLLGASLVLLFLDWYS</sequence>
<dbReference type="Proteomes" id="UP000078561">
    <property type="component" value="Unassembled WGS sequence"/>
</dbReference>
<keyword evidence="7 9" id="KW-0175">Coiled coil</keyword>
<dbReference type="InParanoid" id="A0A168S7D5"/>
<evidence type="ECO:0000256" key="1">
    <source>
        <dbReference type="ARBA" id="ARBA00004211"/>
    </source>
</evidence>
<keyword evidence="5" id="KW-0653">Protein transport</keyword>
<reference evidence="13" key="1">
    <citation type="submission" date="2016-04" db="EMBL/GenBank/DDBJ databases">
        <authorList>
            <person name="Evans L.H."/>
            <person name="Alamgir A."/>
            <person name="Owens N."/>
            <person name="Weber N.D."/>
            <person name="Virtaneva K."/>
            <person name="Barbian K."/>
            <person name="Babar A."/>
            <person name="Rosenke K."/>
        </authorList>
    </citation>
    <scope>NUCLEOTIDE SEQUENCE [LARGE SCALE GENOMIC DNA]</scope>
    <source>
        <strain evidence="13">CBS 101.48</strain>
    </source>
</reference>
<comment type="subcellular location">
    <subcellularLocation>
        <location evidence="1">Membrane</location>
        <topology evidence="1">Single-pass type IV membrane protein</topology>
    </subcellularLocation>
</comment>
<evidence type="ECO:0000256" key="5">
    <source>
        <dbReference type="ARBA" id="ARBA00022927"/>
    </source>
</evidence>
<comment type="similarity">
    <text evidence="2">Belongs to the syntaxin family.</text>
</comment>
<dbReference type="FunCoup" id="A0A168S7D5">
    <property type="interactions" value="279"/>
</dbReference>